<sequence length="456" mass="50615">MKLFIRSKTILSFCGLVVLTAPTVTAQFTFSGQLRTRTEYRNGQGTLLREGDSPAFFTSQRTRISAGYSGYRIKAFATVQDVRVWGQDASTINRTTNADLNGLMLHEAWGEVSLLDTNQTKLGKEFALKVGRQELVYDDVRLLGNLDWLQQGRRHDMALLKWGNNGWMLHGGVAYNQNREMKAGTVYNGVPTTYSAGTNGIGTDYKSLQFVYLGRKFFAGNFSLLAIKDDFSQYTTTPASGTVAATTTYSDATWSRVTAGAYVNAQFKKLGVKAEAYYQGGKYRDGRDLSATFYSLVLSYATSRRTTLLGGIDHSSGNDPSNTTGTSHRFDPLYGTPHKHWGYMDYFYVADGFGTGGLSDLYLKLRYKPLDRFTLSFDAHQFTSTNPIMGLDKVEMNKPSFGQEYDLIGQYAVTKQIGLEGGYCMFNATDALAAAKSVATPKKTATWAYLMVNLRF</sequence>
<reference evidence="3 4" key="1">
    <citation type="submission" date="2020-04" db="EMBL/GenBank/DDBJ databases">
        <title>Genome sequencing of novel species.</title>
        <authorList>
            <person name="Heo J."/>
            <person name="Kim S.-J."/>
            <person name="Kim J.-S."/>
            <person name="Hong S.-B."/>
            <person name="Kwon S.-W."/>
        </authorList>
    </citation>
    <scope>NUCLEOTIDE SEQUENCE [LARGE SCALE GENOMIC DNA]</scope>
    <source>
        <strain evidence="3 4">CJU-R4</strain>
    </source>
</reference>
<protein>
    <submittedName>
        <fullName evidence="3">Alginate export family protein</fullName>
    </submittedName>
</protein>
<evidence type="ECO:0000259" key="2">
    <source>
        <dbReference type="Pfam" id="PF13372"/>
    </source>
</evidence>
<keyword evidence="4" id="KW-1185">Reference proteome</keyword>
<dbReference type="InterPro" id="IPR025388">
    <property type="entry name" value="Alginate_export_dom"/>
</dbReference>
<dbReference type="Pfam" id="PF13372">
    <property type="entry name" value="Alginate_exp"/>
    <property type="match status" value="1"/>
</dbReference>
<feature type="signal peptide" evidence="1">
    <location>
        <begin position="1"/>
        <end position="26"/>
    </location>
</feature>
<evidence type="ECO:0000256" key="1">
    <source>
        <dbReference type="SAM" id="SignalP"/>
    </source>
</evidence>
<organism evidence="3 4">
    <name type="scientific">Spirosoma rhododendri</name>
    <dbReference type="NCBI Taxonomy" id="2728024"/>
    <lineage>
        <taxon>Bacteria</taxon>
        <taxon>Pseudomonadati</taxon>
        <taxon>Bacteroidota</taxon>
        <taxon>Cytophagia</taxon>
        <taxon>Cytophagales</taxon>
        <taxon>Cytophagaceae</taxon>
        <taxon>Spirosoma</taxon>
    </lineage>
</organism>
<dbReference type="KEGG" id="srho:HH216_04570"/>
<dbReference type="Proteomes" id="UP000501128">
    <property type="component" value="Chromosome"/>
</dbReference>
<feature type="domain" description="Alginate export" evidence="2">
    <location>
        <begin position="28"/>
        <end position="171"/>
    </location>
</feature>
<accession>A0A7L5DHI3</accession>
<name>A0A7L5DHI3_9BACT</name>
<dbReference type="EMBL" id="CP051677">
    <property type="protein sequence ID" value="QJD77776.1"/>
    <property type="molecule type" value="Genomic_DNA"/>
</dbReference>
<proteinExistence type="predicted"/>
<evidence type="ECO:0000313" key="3">
    <source>
        <dbReference type="EMBL" id="QJD77776.1"/>
    </source>
</evidence>
<dbReference type="AlphaFoldDB" id="A0A7L5DHI3"/>
<evidence type="ECO:0000313" key="4">
    <source>
        <dbReference type="Proteomes" id="UP000501128"/>
    </source>
</evidence>
<feature type="chain" id="PRO_5029575446" evidence="1">
    <location>
        <begin position="27"/>
        <end position="456"/>
    </location>
</feature>
<dbReference type="RefSeq" id="WP_169549720.1">
    <property type="nucleotide sequence ID" value="NZ_CP051677.1"/>
</dbReference>
<gene>
    <name evidence="3" type="ORF">HH216_04570</name>
</gene>
<keyword evidence="1" id="KW-0732">Signal</keyword>